<evidence type="ECO:0000313" key="1">
    <source>
        <dbReference type="EMBL" id="KAJ0093646.1"/>
    </source>
</evidence>
<gene>
    <name evidence="1" type="ORF">Patl1_26905</name>
</gene>
<reference evidence="2" key="1">
    <citation type="journal article" date="2023" name="G3 (Bethesda)">
        <title>Genome assembly and association tests identify interacting loci associated with vigor, precocity, and sex in interspecific pistachio rootstocks.</title>
        <authorList>
            <person name="Palmer W."/>
            <person name="Jacygrad E."/>
            <person name="Sagayaradj S."/>
            <person name="Cavanaugh K."/>
            <person name="Han R."/>
            <person name="Bertier L."/>
            <person name="Beede B."/>
            <person name="Kafkas S."/>
            <person name="Golino D."/>
            <person name="Preece J."/>
            <person name="Michelmore R."/>
        </authorList>
    </citation>
    <scope>NUCLEOTIDE SEQUENCE [LARGE SCALE GENOMIC DNA]</scope>
</reference>
<organism evidence="1 2">
    <name type="scientific">Pistacia atlantica</name>
    <dbReference type="NCBI Taxonomy" id="434234"/>
    <lineage>
        <taxon>Eukaryota</taxon>
        <taxon>Viridiplantae</taxon>
        <taxon>Streptophyta</taxon>
        <taxon>Embryophyta</taxon>
        <taxon>Tracheophyta</taxon>
        <taxon>Spermatophyta</taxon>
        <taxon>Magnoliopsida</taxon>
        <taxon>eudicotyledons</taxon>
        <taxon>Gunneridae</taxon>
        <taxon>Pentapetalae</taxon>
        <taxon>rosids</taxon>
        <taxon>malvids</taxon>
        <taxon>Sapindales</taxon>
        <taxon>Anacardiaceae</taxon>
        <taxon>Pistacia</taxon>
    </lineage>
</organism>
<name>A0ACC1B436_9ROSI</name>
<dbReference type="Proteomes" id="UP001164250">
    <property type="component" value="Chromosome 7"/>
</dbReference>
<protein>
    <submittedName>
        <fullName evidence="1">Uncharacterized protein</fullName>
    </submittedName>
</protein>
<accession>A0ACC1B436</accession>
<evidence type="ECO:0000313" key="2">
    <source>
        <dbReference type="Proteomes" id="UP001164250"/>
    </source>
</evidence>
<proteinExistence type="predicted"/>
<comment type="caution">
    <text evidence="1">The sequence shown here is derived from an EMBL/GenBank/DDBJ whole genome shotgun (WGS) entry which is preliminary data.</text>
</comment>
<sequence length="58" mass="6659">MRNNLKEVSRPLELQVLEPEKNRLTPQLNQNSNQNSKGSFPINKSWNLSPLVTGWQAL</sequence>
<dbReference type="EMBL" id="CM047903">
    <property type="protein sequence ID" value="KAJ0093646.1"/>
    <property type="molecule type" value="Genomic_DNA"/>
</dbReference>
<keyword evidence="2" id="KW-1185">Reference proteome</keyword>